<comment type="caution">
    <text evidence="2">The sequence shown here is derived from an EMBL/GenBank/DDBJ whole genome shotgun (WGS) entry which is preliminary data.</text>
</comment>
<protein>
    <submittedName>
        <fullName evidence="2">Spry domain-containing socs box protein</fullName>
    </submittedName>
</protein>
<dbReference type="AlphaFoldDB" id="A0AAV7Z8X0"/>
<keyword evidence="1" id="KW-0175">Coiled coil</keyword>
<gene>
    <name evidence="2" type="ORF">M0812_17696</name>
</gene>
<dbReference type="SUPFAM" id="SSF49899">
    <property type="entry name" value="Concanavalin A-like lectins/glucanases"/>
    <property type="match status" value="1"/>
</dbReference>
<accession>A0AAV7Z8X0</accession>
<evidence type="ECO:0000313" key="3">
    <source>
        <dbReference type="Proteomes" id="UP001146793"/>
    </source>
</evidence>
<name>A0AAV7Z8X0_9EUKA</name>
<sequence length="330" mass="37620">MASNFKVLKRQKISLLSKEYCLEFSTIKLNNSDLRSTALHLTEIGKTVFYSGVINGQELTIKQIDQILFLLSSCTDILVYNKQTKGFTLKLFLANVELKRHTLSELTTLKSQNKHLKDRLSQINNQRKEEIKEFQKALSELTKRQEKEDESFGVLKKKLTSELFNLNQQKQIVIYEKWDHTNKGNDIKLKNGNRSASFFGFVGTGNKGSYTVLGKTLMTAPNCYHIMIKAEKVGVSLLGVAHHNTCQEFASQCGYVISLRTAGKKNPNDQEFWNYGKKIQSNDIIQLKINLNDKTLSMKRNGDSYGIAFRDLPEKVKLIADIRKGKLTLI</sequence>
<dbReference type="Gene3D" id="2.60.120.920">
    <property type="match status" value="1"/>
</dbReference>
<organism evidence="2 3">
    <name type="scientific">Anaeramoeba flamelloides</name>
    <dbReference type="NCBI Taxonomy" id="1746091"/>
    <lineage>
        <taxon>Eukaryota</taxon>
        <taxon>Metamonada</taxon>
        <taxon>Anaeramoebidae</taxon>
        <taxon>Anaeramoeba</taxon>
    </lineage>
</organism>
<dbReference type="Proteomes" id="UP001146793">
    <property type="component" value="Unassembled WGS sequence"/>
</dbReference>
<reference evidence="2" key="1">
    <citation type="submission" date="2022-08" db="EMBL/GenBank/DDBJ databases">
        <title>Novel sulphate-reducing endosymbionts in the free-living metamonad Anaeramoeba.</title>
        <authorList>
            <person name="Jerlstrom-Hultqvist J."/>
            <person name="Cepicka I."/>
            <person name="Gallot-Lavallee L."/>
            <person name="Salas-Leiva D."/>
            <person name="Curtis B.A."/>
            <person name="Zahonova K."/>
            <person name="Pipaliya S."/>
            <person name="Dacks J."/>
            <person name="Roger A.J."/>
        </authorList>
    </citation>
    <scope>NUCLEOTIDE SEQUENCE</scope>
    <source>
        <strain evidence="2">Busselton2</strain>
    </source>
</reference>
<feature type="coiled-coil region" evidence="1">
    <location>
        <begin position="106"/>
        <end position="151"/>
    </location>
</feature>
<evidence type="ECO:0000256" key="1">
    <source>
        <dbReference type="SAM" id="Coils"/>
    </source>
</evidence>
<evidence type="ECO:0000313" key="2">
    <source>
        <dbReference type="EMBL" id="KAJ3438507.1"/>
    </source>
</evidence>
<dbReference type="InterPro" id="IPR013320">
    <property type="entry name" value="ConA-like_dom_sf"/>
</dbReference>
<dbReference type="EMBL" id="JANTQA010000033">
    <property type="protein sequence ID" value="KAJ3438507.1"/>
    <property type="molecule type" value="Genomic_DNA"/>
</dbReference>
<proteinExistence type="predicted"/>
<dbReference type="InterPro" id="IPR043136">
    <property type="entry name" value="B30.2/SPRY_sf"/>
</dbReference>